<evidence type="ECO:0000256" key="5">
    <source>
        <dbReference type="ARBA" id="ARBA00022525"/>
    </source>
</evidence>
<dbReference type="STRING" id="1849047.A0A3D8QC36"/>
<keyword evidence="12" id="KW-0624">Polysaccharide degradation</keyword>
<evidence type="ECO:0000313" key="18">
    <source>
        <dbReference type="Proteomes" id="UP000256645"/>
    </source>
</evidence>
<comment type="catalytic activity">
    <reaction evidence="1 13">
        <text>Hydrolysis of terminal non-reducing beta-D-galactose residues in beta-D-galactosides.</text>
        <dbReference type="EC" id="3.2.1.23"/>
    </reaction>
</comment>
<dbReference type="GO" id="GO:0004565">
    <property type="term" value="F:beta-galactosidase activity"/>
    <property type="evidence" value="ECO:0007669"/>
    <property type="project" value="UniProtKB-EC"/>
</dbReference>
<dbReference type="InterPro" id="IPR019801">
    <property type="entry name" value="Glyco_hydro_35_CS"/>
</dbReference>
<keyword evidence="9" id="KW-0325">Glycoprotein</keyword>
<evidence type="ECO:0000256" key="11">
    <source>
        <dbReference type="ARBA" id="ARBA00023295"/>
    </source>
</evidence>
<gene>
    <name evidence="17" type="ORF">BP6252_12499</name>
</gene>
<evidence type="ECO:0000256" key="8">
    <source>
        <dbReference type="ARBA" id="ARBA00023157"/>
    </source>
</evidence>
<evidence type="ECO:0000256" key="6">
    <source>
        <dbReference type="ARBA" id="ARBA00022729"/>
    </source>
</evidence>
<dbReference type="PANTHER" id="PTHR23421">
    <property type="entry name" value="BETA-GALACTOSIDASE RELATED"/>
    <property type="match status" value="1"/>
</dbReference>
<dbReference type="PROSITE" id="PS01182">
    <property type="entry name" value="GLYCOSYL_HYDROL_F35"/>
    <property type="match status" value="1"/>
</dbReference>
<keyword evidence="5" id="KW-0964">Secreted</keyword>
<evidence type="ECO:0000256" key="9">
    <source>
        <dbReference type="ARBA" id="ARBA00023180"/>
    </source>
</evidence>
<dbReference type="GO" id="GO:0005576">
    <property type="term" value="C:extracellular region"/>
    <property type="evidence" value="ECO:0007669"/>
    <property type="project" value="UniProtKB-SubCell"/>
</dbReference>
<dbReference type="InterPro" id="IPR036833">
    <property type="entry name" value="BetaGal_dom3_sf"/>
</dbReference>
<dbReference type="InterPro" id="IPR017853">
    <property type="entry name" value="GH"/>
</dbReference>
<evidence type="ECO:0000256" key="4">
    <source>
        <dbReference type="ARBA" id="ARBA00012756"/>
    </source>
</evidence>
<name>A0A3D8QC36_9HELO</name>
<dbReference type="FunFam" id="2.102.20.10:FF:000001">
    <property type="entry name" value="Beta-galactosidase A"/>
    <property type="match status" value="1"/>
</dbReference>
<dbReference type="SUPFAM" id="SSF117100">
    <property type="entry name" value="Beta-galactosidase LacA, domain 3"/>
    <property type="match status" value="1"/>
</dbReference>
<dbReference type="InterPro" id="IPR018954">
    <property type="entry name" value="Betagal_dom2"/>
</dbReference>
<feature type="domain" description="Beta-galactosidase" evidence="16">
    <location>
        <begin position="398"/>
        <end position="583"/>
    </location>
</feature>
<dbReference type="InterPro" id="IPR025972">
    <property type="entry name" value="BetaGal_dom3"/>
</dbReference>
<keyword evidence="6 15" id="KW-0732">Signal</keyword>
<dbReference type="Proteomes" id="UP000256645">
    <property type="component" value="Unassembled WGS sequence"/>
</dbReference>
<dbReference type="Gene3D" id="3.20.20.80">
    <property type="entry name" value="Glycosidases"/>
    <property type="match status" value="1"/>
</dbReference>
<dbReference type="InterPro" id="IPR037110">
    <property type="entry name" value="Betagal_dom2_sf"/>
</dbReference>
<organism evidence="17 18">
    <name type="scientific">Coleophoma cylindrospora</name>
    <dbReference type="NCBI Taxonomy" id="1849047"/>
    <lineage>
        <taxon>Eukaryota</taxon>
        <taxon>Fungi</taxon>
        <taxon>Dikarya</taxon>
        <taxon>Ascomycota</taxon>
        <taxon>Pezizomycotina</taxon>
        <taxon>Leotiomycetes</taxon>
        <taxon>Helotiales</taxon>
        <taxon>Dermateaceae</taxon>
        <taxon>Coleophoma</taxon>
    </lineage>
</organism>
<keyword evidence="10" id="KW-0119">Carbohydrate metabolism</keyword>
<dbReference type="Gene3D" id="2.102.20.10">
    <property type="entry name" value="Beta-galactosidase, domain 2"/>
    <property type="match status" value="1"/>
</dbReference>
<keyword evidence="8" id="KW-1015">Disulfide bond</keyword>
<feature type="chain" id="PRO_5017689484" description="Beta-galactosidase" evidence="15">
    <location>
        <begin position="17"/>
        <end position="1029"/>
    </location>
</feature>
<dbReference type="Pfam" id="PF01301">
    <property type="entry name" value="Glyco_hydro_35"/>
    <property type="match status" value="1"/>
</dbReference>
<evidence type="ECO:0000256" key="13">
    <source>
        <dbReference type="RuleBase" id="RU000675"/>
    </source>
</evidence>
<evidence type="ECO:0000256" key="14">
    <source>
        <dbReference type="RuleBase" id="RU003679"/>
    </source>
</evidence>
<evidence type="ECO:0000256" key="15">
    <source>
        <dbReference type="SAM" id="SignalP"/>
    </source>
</evidence>
<keyword evidence="7 13" id="KW-0378">Hydrolase</keyword>
<evidence type="ECO:0000256" key="12">
    <source>
        <dbReference type="ARBA" id="ARBA00023326"/>
    </source>
</evidence>
<dbReference type="InterPro" id="IPR001944">
    <property type="entry name" value="Glycoside_Hdrlase_35"/>
</dbReference>
<dbReference type="EC" id="3.2.1.23" evidence="4 13"/>
<dbReference type="InterPro" id="IPR031330">
    <property type="entry name" value="Gly_Hdrlase_35_cat"/>
</dbReference>
<dbReference type="Gene3D" id="2.60.390.10">
    <property type="entry name" value="Beta-galactosidase, domain 3"/>
    <property type="match status" value="1"/>
</dbReference>
<dbReference type="SMART" id="SM01029">
    <property type="entry name" value="BetaGal_dom2"/>
    <property type="match status" value="1"/>
</dbReference>
<dbReference type="Gene3D" id="2.60.120.260">
    <property type="entry name" value="Galactose-binding domain-like"/>
    <property type="match status" value="2"/>
</dbReference>
<feature type="signal peptide" evidence="15">
    <location>
        <begin position="1"/>
        <end position="16"/>
    </location>
</feature>
<dbReference type="EMBL" id="PDLM01000016">
    <property type="protein sequence ID" value="RDW59412.1"/>
    <property type="molecule type" value="Genomic_DNA"/>
</dbReference>
<accession>A0A3D8QC36</accession>
<dbReference type="FunFam" id="2.60.120.260:FF:000088">
    <property type="entry name" value="Beta-galactosidase A"/>
    <property type="match status" value="1"/>
</dbReference>
<reference evidence="17 18" key="1">
    <citation type="journal article" date="2018" name="IMA Fungus">
        <title>IMA Genome-F 9: Draft genome sequence of Annulohypoxylon stygium, Aspergillus mulundensis, Berkeleyomyces basicola (syn. Thielaviopsis basicola), Ceratocystis smalleyi, two Cercospora beticola strains, Coleophoma cylindrospora, Fusarium fracticaudum, Phialophora cf. hyalina, and Morchella septimelata.</title>
        <authorList>
            <person name="Wingfield B.D."/>
            <person name="Bills G.F."/>
            <person name="Dong Y."/>
            <person name="Huang W."/>
            <person name="Nel W.J."/>
            <person name="Swalarsk-Parry B.S."/>
            <person name="Vaghefi N."/>
            <person name="Wilken P.M."/>
            <person name="An Z."/>
            <person name="de Beer Z.W."/>
            <person name="De Vos L."/>
            <person name="Chen L."/>
            <person name="Duong T.A."/>
            <person name="Gao Y."/>
            <person name="Hammerbacher A."/>
            <person name="Kikkert J.R."/>
            <person name="Li Y."/>
            <person name="Li H."/>
            <person name="Li K."/>
            <person name="Li Q."/>
            <person name="Liu X."/>
            <person name="Ma X."/>
            <person name="Naidoo K."/>
            <person name="Pethybridge S.J."/>
            <person name="Sun J."/>
            <person name="Steenkamp E.T."/>
            <person name="van der Nest M.A."/>
            <person name="van Wyk S."/>
            <person name="Wingfield M.J."/>
            <person name="Xiong C."/>
            <person name="Yue Q."/>
            <person name="Zhang X."/>
        </authorList>
    </citation>
    <scope>NUCLEOTIDE SEQUENCE [LARGE SCALE GENOMIC DNA]</scope>
    <source>
        <strain evidence="17 18">BP6252</strain>
    </source>
</reference>
<comment type="similarity">
    <text evidence="3 14">Belongs to the glycosyl hydrolase 35 family.</text>
</comment>
<dbReference type="Pfam" id="PF10435">
    <property type="entry name" value="BetaGal_dom2"/>
    <property type="match status" value="1"/>
</dbReference>
<evidence type="ECO:0000259" key="16">
    <source>
        <dbReference type="SMART" id="SM01029"/>
    </source>
</evidence>
<dbReference type="InterPro" id="IPR025300">
    <property type="entry name" value="BetaGal_jelly_roll_dom"/>
</dbReference>
<sequence length="1029" mass="115225">MIFLKLLLWYVLPVLSGVQAVAQYESFYVQRDSLIFQDIVTYDNQSLMIYGQRMFIFSGEFHPFRLPVPELWLDIFQKIKAMGYNTVSFYLDMALLNGEAGVVRMDGIFDLERFLNMAKEAGLYLIARPGPYINGEASGGGYPGWFQRISGRVRTNDESYMEATRLYTATVGAAIAKAQITNGGPVILVQPENEYSWKNVRLSNDPFPDRTYISRVQGYFRDAGIVVPFIGNDVSSQGGVLAPGTSTNGSTLGDWDIYGYDTYPLGFNCSQPTVWPDGDLLTNLYARHELLAPLSLQAETEFQGGCPDDWNGYGFQQCAEMLNQEFGRVFYKNNYAANVVLMNVYMTFGGTNWGGIAWPRGYTSYDYAAAIAEDRTLTREIYSELKLQAHFMKLAPTYLTSSVQNLSTGVYTDTSDITVTPLLGTNLEPSTNFYIIRHTEYATIEAVPYRLVLPTSQGTVHIPQLGGTLTLTRRDSKWHMTDYKAGDFHLLYATAEIFTWRKFEGRTVLVVYGGIGETHEIAVTIDGAAELLEGSNLRFNATDDAVILHWTTSSQRQVVRVSSKASDDKLDVYILDRNSAYNYWVPDFENKTGVWQRFSANIENTTSLIVQAGYLIRNVSLENSNLYVNGDVNATVPFKLIGVPKEAKSFFFNGKKLNFTVDKITGDWEGSLEYKEPADLEITNLDTLEWKYIDNLPEIKSTYDDSLWTLADITTTNNTRRNLTTPTTLYASDYGYNVGMLMYRGHFIAVGNETTIAIETQGGSAFGTSLWLNETYLGSWKGDIGSLSKYWMGMNSTFSIGPLKPSAPYVFTMLVMNQGLEEDPSAGGEYMKMPRGILDFDLSGRNKSSITWKLTGNFLGEKYPDKARGPLNEGGLYAERQGWTQPNPPSQDWVTSKPTTGIDKPGVGFWQTSFDLNLPKGYDIPLSFNIVPSHMANGSLSLYRATLWVNGYQMGRYINHLGPQTKFPVHQGILDYHGTNSLAVEIWAQHEEGAKLANFTLEAGKPVLTSMEVPKNVPMPVYSLREGVY</sequence>
<dbReference type="SUPFAM" id="SSF49785">
    <property type="entry name" value="Galactose-binding domain-like"/>
    <property type="match status" value="2"/>
</dbReference>
<protein>
    <recommendedName>
        <fullName evidence="4 13">Beta-galactosidase</fullName>
        <ecNumber evidence="4 13">3.2.1.23</ecNumber>
    </recommendedName>
</protein>
<keyword evidence="11 13" id="KW-0326">Glycosidase</keyword>
<evidence type="ECO:0000256" key="10">
    <source>
        <dbReference type="ARBA" id="ARBA00023277"/>
    </source>
</evidence>
<comment type="subcellular location">
    <subcellularLocation>
        <location evidence="2">Secreted</location>
    </subcellularLocation>
</comment>
<evidence type="ECO:0000256" key="3">
    <source>
        <dbReference type="ARBA" id="ARBA00009809"/>
    </source>
</evidence>
<dbReference type="SUPFAM" id="SSF51445">
    <property type="entry name" value="(Trans)glycosidases"/>
    <property type="match status" value="1"/>
</dbReference>
<dbReference type="GO" id="GO:0000272">
    <property type="term" value="P:polysaccharide catabolic process"/>
    <property type="evidence" value="ECO:0007669"/>
    <property type="project" value="UniProtKB-KW"/>
</dbReference>
<dbReference type="FunFam" id="3.20.20.80:FF:000040">
    <property type="entry name" value="Beta-galactosidase A"/>
    <property type="match status" value="1"/>
</dbReference>
<dbReference type="Pfam" id="PF13363">
    <property type="entry name" value="BetaGal_dom3"/>
    <property type="match status" value="1"/>
</dbReference>
<dbReference type="PRINTS" id="PR00742">
    <property type="entry name" value="GLHYDRLASE35"/>
</dbReference>
<dbReference type="Pfam" id="PF13364">
    <property type="entry name" value="BetaGal_ABD2"/>
    <property type="match status" value="2"/>
</dbReference>
<dbReference type="SUPFAM" id="SSF51011">
    <property type="entry name" value="Glycosyl hydrolase domain"/>
    <property type="match status" value="1"/>
</dbReference>
<dbReference type="OrthoDB" id="1657402at2759"/>
<evidence type="ECO:0000256" key="7">
    <source>
        <dbReference type="ARBA" id="ARBA00022801"/>
    </source>
</evidence>
<comment type="caution">
    <text evidence="17">The sequence shown here is derived from an EMBL/GenBank/DDBJ whole genome shotgun (WGS) entry which is preliminary data.</text>
</comment>
<dbReference type="InterPro" id="IPR008979">
    <property type="entry name" value="Galactose-bd-like_sf"/>
</dbReference>
<evidence type="ECO:0000256" key="1">
    <source>
        <dbReference type="ARBA" id="ARBA00001412"/>
    </source>
</evidence>
<evidence type="ECO:0000313" key="17">
    <source>
        <dbReference type="EMBL" id="RDW59412.1"/>
    </source>
</evidence>
<evidence type="ECO:0000256" key="2">
    <source>
        <dbReference type="ARBA" id="ARBA00004613"/>
    </source>
</evidence>
<proteinExistence type="inferred from homology"/>
<dbReference type="AlphaFoldDB" id="A0A3D8QC36"/>
<dbReference type="FunFam" id="2.60.120.260:FF:000065">
    <property type="entry name" value="Beta-galactosidase A"/>
    <property type="match status" value="1"/>
</dbReference>
<keyword evidence="18" id="KW-1185">Reference proteome</keyword>